<gene>
    <name evidence="1" type="ORF">AWB68_07874</name>
</gene>
<sequence>MTISVQPNAEETLELASHFMAIVTTTAEQLQEAVDNGETPSNYFAIQAKQALLAAQIQTWVTEGIGIALDSAGQAVDAINQATTLMNNAINITKKIAVDVAVIGSFVDLAVAITSGQPQAIISKSTAFIAKLTSATA</sequence>
<evidence type="ECO:0000313" key="2">
    <source>
        <dbReference type="Proteomes" id="UP000054770"/>
    </source>
</evidence>
<keyword evidence="2" id="KW-1185">Reference proteome</keyword>
<proteinExistence type="predicted"/>
<organism evidence="1 2">
    <name type="scientific">Caballeronia choica</name>
    <dbReference type="NCBI Taxonomy" id="326476"/>
    <lineage>
        <taxon>Bacteria</taxon>
        <taxon>Pseudomonadati</taxon>
        <taxon>Pseudomonadota</taxon>
        <taxon>Betaproteobacteria</taxon>
        <taxon>Burkholderiales</taxon>
        <taxon>Burkholderiaceae</taxon>
        <taxon>Caballeronia</taxon>
    </lineage>
</organism>
<evidence type="ECO:0000313" key="1">
    <source>
        <dbReference type="EMBL" id="SAL85998.1"/>
    </source>
</evidence>
<comment type="caution">
    <text evidence="1">The sequence shown here is derived from an EMBL/GenBank/DDBJ whole genome shotgun (WGS) entry which is preliminary data.</text>
</comment>
<protein>
    <submittedName>
        <fullName evidence="1">Uncharacterized protein</fullName>
    </submittedName>
</protein>
<dbReference type="AlphaFoldDB" id="A0A158KXV0"/>
<dbReference type="Proteomes" id="UP000054770">
    <property type="component" value="Unassembled WGS sequence"/>
</dbReference>
<dbReference type="EMBL" id="FCON02000208">
    <property type="protein sequence ID" value="SAL85998.1"/>
    <property type="molecule type" value="Genomic_DNA"/>
</dbReference>
<accession>A0A158KXV0</accession>
<reference evidence="1" key="1">
    <citation type="submission" date="2016-01" db="EMBL/GenBank/DDBJ databases">
        <authorList>
            <person name="Peeters C."/>
        </authorList>
    </citation>
    <scope>NUCLEOTIDE SEQUENCE [LARGE SCALE GENOMIC DNA]</scope>
    <source>
        <strain evidence="1">LMG 22940</strain>
    </source>
</reference>
<name>A0A158KXV0_9BURK</name>